<dbReference type="EMBL" id="JBFMKM010000001">
    <property type="protein sequence ID" value="KAL1311504.1"/>
    <property type="molecule type" value="Genomic_DNA"/>
</dbReference>
<keyword evidence="4 8" id="KW-0235">DNA replication</keyword>
<keyword evidence="6 8" id="KW-0131">Cell cycle</keyword>
<accession>A0ABR3PPM5</accession>
<dbReference type="GeneID" id="95975330"/>
<keyword evidence="5 8" id="KW-0539">Nucleus</keyword>
<evidence type="ECO:0000256" key="6">
    <source>
        <dbReference type="ARBA" id="ARBA00023306"/>
    </source>
</evidence>
<evidence type="ECO:0000313" key="11">
    <source>
        <dbReference type="Proteomes" id="UP001562354"/>
    </source>
</evidence>
<comment type="function">
    <text evidence="7 8">Has a role in the initiation of DNA replication. Required at S-phase checkpoint.</text>
</comment>
<name>A0ABR3PPM5_9PEZI</name>
<comment type="subcellular location">
    <subcellularLocation>
        <location evidence="1 8">Nucleus</location>
    </subcellularLocation>
</comment>
<feature type="compositionally biased region" description="Polar residues" evidence="9">
    <location>
        <begin position="73"/>
        <end position="88"/>
    </location>
</feature>
<dbReference type="CDD" id="cd22289">
    <property type="entry name" value="RecQL4_SLD2_NTD"/>
    <property type="match status" value="1"/>
</dbReference>
<reference evidence="10 11" key="1">
    <citation type="submission" date="2024-07" db="EMBL/GenBank/DDBJ databases">
        <title>Draft sequence of the Neodothiora populina.</title>
        <authorList>
            <person name="Drown D.D."/>
            <person name="Schuette U.S."/>
            <person name="Buechlein A.B."/>
            <person name="Rusch D.R."/>
            <person name="Winton L.W."/>
            <person name="Adams G.A."/>
        </authorList>
    </citation>
    <scope>NUCLEOTIDE SEQUENCE [LARGE SCALE GENOMIC DNA]</scope>
    <source>
        <strain evidence="10 11">CPC 39397</strain>
    </source>
</reference>
<feature type="region of interest" description="Disordered" evidence="9">
    <location>
        <begin position="50"/>
        <end position="103"/>
    </location>
</feature>
<dbReference type="Gene3D" id="1.10.10.1460">
    <property type="match status" value="1"/>
</dbReference>
<feature type="region of interest" description="Disordered" evidence="9">
    <location>
        <begin position="145"/>
        <end position="247"/>
    </location>
</feature>
<evidence type="ECO:0000256" key="7">
    <source>
        <dbReference type="ARBA" id="ARBA00025253"/>
    </source>
</evidence>
<proteinExistence type="inferred from homology"/>
<dbReference type="Pfam" id="PF11719">
    <property type="entry name" value="Drc1-Sld2"/>
    <property type="match status" value="1"/>
</dbReference>
<dbReference type="InterPro" id="IPR040203">
    <property type="entry name" value="Sld2"/>
</dbReference>
<dbReference type="InterPro" id="IPR021110">
    <property type="entry name" value="DNA_rep_checkpnt_protein"/>
</dbReference>
<comment type="similarity">
    <text evidence="2 8">Belongs to the SLD2 family.</text>
</comment>
<feature type="compositionally biased region" description="Polar residues" evidence="9">
    <location>
        <begin position="182"/>
        <end position="197"/>
    </location>
</feature>
<protein>
    <recommendedName>
        <fullName evidence="3 8">DNA replication regulator SLD2</fullName>
    </recommendedName>
</protein>
<dbReference type="Proteomes" id="UP001562354">
    <property type="component" value="Unassembled WGS sequence"/>
</dbReference>
<dbReference type="PANTHER" id="PTHR28124:SF1">
    <property type="entry name" value="DNA REPLICATION REGULATOR SLD2"/>
    <property type="match status" value="1"/>
</dbReference>
<keyword evidence="11" id="KW-1185">Reference proteome</keyword>
<sequence length="332" mass="36797">MSTSTLTLNDHLLALRQELKTWEKTFAAGHGGRKAGRDDIKNDSAIAAKYREYDGLRRPQPQSKRPHRDPDTTAVSLSTSDSTAFSISKSERDVEIEAPNPIAATPRRKKAGFVLPRLPVAHSLADENDEDHDSDNTTPAAIRVQLGPTPQKDGHYLSLFDSLPSATPSKPRSALSAIHGNIASTPTRSQQRDNTIVESPAAGNRNSRTPASSGKRFMLDSFATPLKRKRDDQDQSHPTPSSSNKLLATPAFLRRSNTMSIMDTLAEEGENDDDILALTRPRLPPFKKKRGFVRSLSSIIQGMRKQEDDALDEQLDIMRDMEGFDDHPLRQR</sequence>
<evidence type="ECO:0000256" key="5">
    <source>
        <dbReference type="ARBA" id="ARBA00023242"/>
    </source>
</evidence>
<evidence type="ECO:0000256" key="3">
    <source>
        <dbReference type="ARBA" id="ARBA00018363"/>
    </source>
</evidence>
<evidence type="ECO:0000256" key="1">
    <source>
        <dbReference type="ARBA" id="ARBA00004123"/>
    </source>
</evidence>
<evidence type="ECO:0000256" key="4">
    <source>
        <dbReference type="ARBA" id="ARBA00022705"/>
    </source>
</evidence>
<evidence type="ECO:0000256" key="9">
    <source>
        <dbReference type="SAM" id="MobiDB-lite"/>
    </source>
</evidence>
<evidence type="ECO:0000256" key="8">
    <source>
        <dbReference type="RuleBase" id="RU367067"/>
    </source>
</evidence>
<dbReference type="PANTHER" id="PTHR28124">
    <property type="entry name" value="DNA REPLICATION REGULATOR SLD2"/>
    <property type="match status" value="1"/>
</dbReference>
<dbReference type="RefSeq" id="XP_069204353.1">
    <property type="nucleotide sequence ID" value="XM_069340834.1"/>
</dbReference>
<feature type="compositionally biased region" description="Polar residues" evidence="9">
    <location>
        <begin position="236"/>
        <end position="246"/>
    </location>
</feature>
<organism evidence="10 11">
    <name type="scientific">Neodothiora populina</name>
    <dbReference type="NCBI Taxonomy" id="2781224"/>
    <lineage>
        <taxon>Eukaryota</taxon>
        <taxon>Fungi</taxon>
        <taxon>Dikarya</taxon>
        <taxon>Ascomycota</taxon>
        <taxon>Pezizomycotina</taxon>
        <taxon>Dothideomycetes</taxon>
        <taxon>Dothideomycetidae</taxon>
        <taxon>Dothideales</taxon>
        <taxon>Dothioraceae</taxon>
        <taxon>Neodothiora</taxon>
    </lineage>
</organism>
<evidence type="ECO:0000313" key="10">
    <source>
        <dbReference type="EMBL" id="KAL1311504.1"/>
    </source>
</evidence>
<evidence type="ECO:0000256" key="2">
    <source>
        <dbReference type="ARBA" id="ARBA00007276"/>
    </source>
</evidence>
<comment type="caution">
    <text evidence="10">The sequence shown here is derived from an EMBL/GenBank/DDBJ whole genome shotgun (WGS) entry which is preliminary data.</text>
</comment>
<gene>
    <name evidence="10" type="ORF">AAFC00_001627</name>
</gene>